<dbReference type="PANTHER" id="PTHR22762">
    <property type="entry name" value="ALPHA-GLUCOSIDASE"/>
    <property type="match status" value="1"/>
</dbReference>
<dbReference type="SUPFAM" id="SSF74650">
    <property type="entry name" value="Galactose mutarotase-like"/>
    <property type="match status" value="1"/>
</dbReference>
<dbReference type="PANTHER" id="PTHR22762:SF120">
    <property type="entry name" value="HETEROGLYCAN GLUCOSIDASE 1"/>
    <property type="match status" value="1"/>
</dbReference>
<keyword evidence="4" id="KW-0326">Glycosidase</keyword>
<dbReference type="PROSITE" id="PS50007">
    <property type="entry name" value="PIPLC_X_DOMAIN"/>
    <property type="match status" value="1"/>
</dbReference>
<sequence>MDDPINFITAEEYYRGAQGWTGPTKIVALSQVPPTTAAQPKYWHGVTLTFDDQTLCVVQFVRPTLFRVRYDPAVGSPEEYDDANSRTIIEDYMSQLVHDLDTFLGITWTTNLEESADQKYWIFSSTVTEVDKEGKEQYYKVGDGMKLFLHKDPFRIQAVRVLTPLPDLYPLPETPSTSSRAIEKIVWQTSPRTFLWNVHPVVSVVKQVVLDVIKAGHGEFIGFGEQGGTSFMKTPTFMNYFNFDNMQYQQVYSRGPLDAREPLYHSDPFYMDVNSNPEHANVTASFLDNYSQIAVDFGFTNSGFIKLGTRFNAMDIYVISADTVPEITRLYTSIIGRPKLKPKYVLGHHQACYGYEKVEDLYAVVDQYRGVGIPLDGLHIDVDFQVYGLPGTLEGDGFRTFTTNPKTFPDPKGMFAELRKNGIKCSTNITPVISINDREGGYSTLREGLEKGYFIKDRRYTNGTSGKAEDVLYVCYGGGSRYTIDPKDVSIRPDFRDNYDFVANWNVKDYPYHGGVSYGYGNGTAGYYPDLNRKEVREWWGKQYNYLYDMGLEFVWQDMTTPAIHTSYGDMKGLPSRLLMSSDSISSTGATKKTAAEIWALYSYNLHKATAHGLDTLEQLLPFRKNKRNFILGRGSFAGMYRYAGLWSGDNASTWEFWKITVSQVLSVGLNGVSISGSDMGGFEPYFNPSTGQEEKYCNPELLIRWYAGSFLLPWFRNHYVKKTRKWFQLSKDCHQKEPYAYPKHLAQHPELEPKEGWLYRAVQGICKYYVELRYSLIQVLYDAMFDNQINGLPIARSMLLTDTQDTSFFNESQRFLDDQYVVRKDILVAPIIKGSHENPGQNRDVYLPLMYFWYPSNLRPWDDQGVALGSRVEGGSVINYTARITNEYSSYPFVTPVYLREGAIIPQVGVRQWIGDLSGGPNRMKINIYPGRDNEYITYLDDGVSRSSAPDDLLQYQIKAAMATARKETDIGSSDSEAKGEHRSISISQVTTTQPISTSSTRAVTITPVHSNYNPAAELGEKYTIILWYDPGVDVSRLRVSVNPATGVEYDISRNTTLRTVVVDINETIGNSPKIVISVSP</sequence>
<accession>A0A292Q1M5</accession>
<evidence type="ECO:0000313" key="8">
    <source>
        <dbReference type="EMBL" id="CUS12778.1"/>
    </source>
</evidence>
<dbReference type="AlphaFoldDB" id="A0A292Q1M5"/>
<feature type="domain" description="Glycosyl hydrolase family 31 C-terminal" evidence="7">
    <location>
        <begin position="792"/>
        <end position="906"/>
    </location>
</feature>
<dbReference type="InterPro" id="IPR013780">
    <property type="entry name" value="Glyco_hydro_b"/>
</dbReference>
<dbReference type="Gene3D" id="2.60.40.1760">
    <property type="entry name" value="glycosyl hydrolase (family 31)"/>
    <property type="match status" value="1"/>
</dbReference>
<dbReference type="GO" id="GO:0004558">
    <property type="term" value="F:alpha-1,4-glucosidase activity"/>
    <property type="evidence" value="ECO:0007669"/>
    <property type="project" value="UniProtKB-EC"/>
</dbReference>
<keyword evidence="9" id="KW-1185">Reference proteome</keyword>
<reference evidence="8" key="1">
    <citation type="submission" date="2015-10" db="EMBL/GenBank/DDBJ databases">
        <authorList>
            <person name="Regsiter A."/>
            <person name="william w."/>
        </authorList>
    </citation>
    <scope>NUCLEOTIDE SEQUENCE</scope>
    <source>
        <strain evidence="8">Montdore</strain>
    </source>
</reference>
<dbReference type="EC" id="3.2.1.20" evidence="3"/>
<dbReference type="InterPro" id="IPR000322">
    <property type="entry name" value="Glyco_hydro_31_TIM"/>
</dbReference>
<dbReference type="CDD" id="cd14752">
    <property type="entry name" value="GH31_N"/>
    <property type="match status" value="1"/>
</dbReference>
<feature type="compositionally biased region" description="Basic and acidic residues" evidence="5">
    <location>
        <begin position="968"/>
        <end position="985"/>
    </location>
</feature>
<dbReference type="Pfam" id="PF01055">
    <property type="entry name" value="Glyco_hydro_31_2nd"/>
    <property type="match status" value="1"/>
</dbReference>
<dbReference type="Gene3D" id="3.20.20.80">
    <property type="entry name" value="Glycosidases"/>
    <property type="match status" value="2"/>
</dbReference>
<name>A0A292Q1M5_9PEZI</name>
<comment type="catalytic activity">
    <reaction evidence="1">
        <text>Hydrolysis of terminal, non-reducing (1-&gt;4)-linked alpha-D-glucose residues with release of alpha-D-glucose.</text>
        <dbReference type="EC" id="3.2.1.20"/>
    </reaction>
</comment>
<dbReference type="Gene3D" id="2.60.40.1180">
    <property type="entry name" value="Golgi alpha-mannosidase II"/>
    <property type="match status" value="2"/>
</dbReference>
<comment type="similarity">
    <text evidence="2 4">Belongs to the glycosyl hydrolase 31 family.</text>
</comment>
<evidence type="ECO:0000256" key="5">
    <source>
        <dbReference type="SAM" id="MobiDB-lite"/>
    </source>
</evidence>
<keyword evidence="4" id="KW-0378">Hydrolase</keyword>
<dbReference type="Proteomes" id="UP001412239">
    <property type="component" value="Unassembled WGS sequence"/>
</dbReference>
<protein>
    <recommendedName>
        <fullName evidence="3">alpha-glucosidase</fullName>
        <ecNumber evidence="3">3.2.1.20</ecNumber>
    </recommendedName>
</protein>
<dbReference type="SUPFAM" id="SSF51445">
    <property type="entry name" value="(Trans)glycosidases"/>
    <property type="match status" value="1"/>
</dbReference>
<feature type="region of interest" description="Disordered" evidence="5">
    <location>
        <begin position="968"/>
        <end position="1000"/>
    </location>
</feature>
<dbReference type="GO" id="GO:0005975">
    <property type="term" value="P:carbohydrate metabolic process"/>
    <property type="evidence" value="ECO:0007669"/>
    <property type="project" value="InterPro"/>
</dbReference>
<evidence type="ECO:0000313" key="9">
    <source>
        <dbReference type="Proteomes" id="UP001412239"/>
    </source>
</evidence>
<evidence type="ECO:0000259" key="7">
    <source>
        <dbReference type="Pfam" id="PF21365"/>
    </source>
</evidence>
<dbReference type="InterPro" id="IPR017853">
    <property type="entry name" value="GH"/>
</dbReference>
<organism evidence="8 9">
    <name type="scientific">Tuber aestivum</name>
    <name type="common">summer truffle</name>
    <dbReference type="NCBI Taxonomy" id="59557"/>
    <lineage>
        <taxon>Eukaryota</taxon>
        <taxon>Fungi</taxon>
        <taxon>Dikarya</taxon>
        <taxon>Ascomycota</taxon>
        <taxon>Pezizomycotina</taxon>
        <taxon>Pezizomycetes</taxon>
        <taxon>Pezizales</taxon>
        <taxon>Tuberaceae</taxon>
        <taxon>Tuber</taxon>
    </lineage>
</organism>
<evidence type="ECO:0000256" key="1">
    <source>
        <dbReference type="ARBA" id="ARBA00001657"/>
    </source>
</evidence>
<dbReference type="InterPro" id="IPR048395">
    <property type="entry name" value="Glyco_hydro_31_C"/>
</dbReference>
<dbReference type="Pfam" id="PF21365">
    <property type="entry name" value="Glyco_hydro_31_3rd"/>
    <property type="match status" value="1"/>
</dbReference>
<evidence type="ECO:0000256" key="3">
    <source>
        <dbReference type="ARBA" id="ARBA00012741"/>
    </source>
</evidence>
<evidence type="ECO:0000256" key="2">
    <source>
        <dbReference type="ARBA" id="ARBA00007806"/>
    </source>
</evidence>
<dbReference type="InterPro" id="IPR011013">
    <property type="entry name" value="Gal_mutarotase_sf_dom"/>
</dbReference>
<gene>
    <name evidence="8" type="ORF">GSTUAT00003051001</name>
</gene>
<feature type="domain" description="Glycoside hydrolase family 31 TIM barrel" evidence="6">
    <location>
        <begin position="338"/>
        <end position="783"/>
    </location>
</feature>
<evidence type="ECO:0000259" key="6">
    <source>
        <dbReference type="Pfam" id="PF01055"/>
    </source>
</evidence>
<dbReference type="GO" id="GO:0030246">
    <property type="term" value="F:carbohydrate binding"/>
    <property type="evidence" value="ECO:0007669"/>
    <property type="project" value="InterPro"/>
</dbReference>
<proteinExistence type="inferred from homology"/>
<dbReference type="EMBL" id="LN890983">
    <property type="protein sequence ID" value="CUS12778.1"/>
    <property type="molecule type" value="Genomic_DNA"/>
</dbReference>
<evidence type="ECO:0000256" key="4">
    <source>
        <dbReference type="RuleBase" id="RU361185"/>
    </source>
</evidence>
<feature type="compositionally biased region" description="Polar residues" evidence="5">
    <location>
        <begin position="986"/>
        <end position="1000"/>
    </location>
</feature>